<keyword evidence="1" id="KW-0804">Transcription</keyword>
<dbReference type="GO" id="GO:0000428">
    <property type="term" value="C:DNA-directed RNA polymerase complex"/>
    <property type="evidence" value="ECO:0007669"/>
    <property type="project" value="UniProtKB-KW"/>
</dbReference>
<dbReference type="VEuPathDB" id="ToxoDB:CSUI_009828"/>
<sequence length="85" mass="9498">MKEKVNRQLLFHPSMPIMRYFVREPIENSIFSSGGLSAGVARRIEVRALSPDAMVAIDGLLSFPLPVGIKLTLHISPYDALWTCK</sequence>
<keyword evidence="2" id="KW-1185">Reference proteome</keyword>
<dbReference type="AlphaFoldDB" id="A0A2C6K1C5"/>
<name>A0A2C6K1C5_9APIC</name>
<reference evidence="1 2" key="1">
    <citation type="journal article" date="2017" name="Int. J. Parasitol.">
        <title>The genome of the protozoan parasite Cystoisospora suis and a reverse vaccinology approach to identify vaccine candidates.</title>
        <authorList>
            <person name="Palmieri N."/>
            <person name="Shrestha A."/>
            <person name="Ruttkowski B."/>
            <person name="Beck T."/>
            <person name="Vogl C."/>
            <person name="Tomley F."/>
            <person name="Blake D.P."/>
            <person name="Joachim A."/>
        </authorList>
    </citation>
    <scope>NUCLEOTIDE SEQUENCE [LARGE SCALE GENOMIC DNA]</scope>
    <source>
        <strain evidence="1 2">Wien I</strain>
    </source>
</reference>
<keyword evidence="1" id="KW-0240">DNA-directed RNA polymerase</keyword>
<evidence type="ECO:0000313" key="2">
    <source>
        <dbReference type="Proteomes" id="UP000221165"/>
    </source>
</evidence>
<protein>
    <submittedName>
        <fullName evidence="1">Dna-directed rna polymerase iii rpc8</fullName>
    </submittedName>
</protein>
<dbReference type="GO" id="GO:0003951">
    <property type="term" value="F:NAD+ kinase activity"/>
    <property type="evidence" value="ECO:0007669"/>
    <property type="project" value="TreeGrafter"/>
</dbReference>
<dbReference type="GeneID" id="94433148"/>
<proteinExistence type="predicted"/>
<dbReference type="GO" id="GO:0005739">
    <property type="term" value="C:mitochondrion"/>
    <property type="evidence" value="ECO:0007669"/>
    <property type="project" value="TreeGrafter"/>
</dbReference>
<dbReference type="PANTHER" id="PTHR13158">
    <property type="match status" value="1"/>
</dbReference>
<accession>A0A2C6K1C5</accession>
<dbReference type="RefSeq" id="XP_067918089.1">
    <property type="nucleotide sequence ID" value="XM_068069937.1"/>
</dbReference>
<dbReference type="Proteomes" id="UP000221165">
    <property type="component" value="Unassembled WGS sequence"/>
</dbReference>
<organism evidence="1 2">
    <name type="scientific">Cystoisospora suis</name>
    <dbReference type="NCBI Taxonomy" id="483139"/>
    <lineage>
        <taxon>Eukaryota</taxon>
        <taxon>Sar</taxon>
        <taxon>Alveolata</taxon>
        <taxon>Apicomplexa</taxon>
        <taxon>Conoidasida</taxon>
        <taxon>Coccidia</taxon>
        <taxon>Eucoccidiorida</taxon>
        <taxon>Eimeriorina</taxon>
        <taxon>Sarcocystidae</taxon>
        <taxon>Cystoisospora</taxon>
    </lineage>
</organism>
<dbReference type="EMBL" id="MIGC01006115">
    <property type="protein sequence ID" value="PHJ16360.1"/>
    <property type="molecule type" value="Genomic_DNA"/>
</dbReference>
<dbReference type="PANTHER" id="PTHR13158:SF5">
    <property type="entry name" value="NAD KINASE 2, MITOCHONDRIAL"/>
    <property type="match status" value="1"/>
</dbReference>
<evidence type="ECO:0000313" key="1">
    <source>
        <dbReference type="EMBL" id="PHJ16360.1"/>
    </source>
</evidence>
<dbReference type="OrthoDB" id="332640at2759"/>
<gene>
    <name evidence="1" type="ORF">CSUI_009828</name>
</gene>
<dbReference type="GO" id="GO:0019674">
    <property type="term" value="P:NAD+ metabolic process"/>
    <property type="evidence" value="ECO:0007669"/>
    <property type="project" value="TreeGrafter"/>
</dbReference>
<comment type="caution">
    <text evidence="1">The sequence shown here is derived from an EMBL/GenBank/DDBJ whole genome shotgun (WGS) entry which is preliminary data.</text>
</comment>